<dbReference type="PANTHER" id="PTHR11717:SF7">
    <property type="entry name" value="LOW MOLECULAR WEIGHT PHOSPHOTYROSINE PROTEIN PHOSPHATASE"/>
    <property type="match status" value="1"/>
</dbReference>
<proteinExistence type="inferred from homology"/>
<dbReference type="SUPFAM" id="SSF52788">
    <property type="entry name" value="Phosphotyrosine protein phosphatases I"/>
    <property type="match status" value="1"/>
</dbReference>
<dbReference type="InterPro" id="IPR023485">
    <property type="entry name" value="Ptyr_pPase"/>
</dbReference>
<dbReference type="SMART" id="SM00226">
    <property type="entry name" value="LMWPc"/>
    <property type="match status" value="1"/>
</dbReference>
<sequence length="155" mass="17358">MISILFVCYANLVRSPAFEACVKSLVAKCGASEKVYVDSCGIIESTSGQQASSRMVEIAARDGITIEHSAKVFQDSFFDQFSAIFAVDETIFKALFEKEACSKWRKKLYRTAHFSSDDKRDLANPLEGEKSYLATWNTIKEQSSAIFTHYISPQL</sequence>
<comment type="similarity">
    <text evidence="1">Belongs to the low molecular weight phosphotyrosine protein phosphatase family.</text>
</comment>
<dbReference type="Gene3D" id="3.40.50.2300">
    <property type="match status" value="1"/>
</dbReference>
<evidence type="ECO:0000313" key="8">
    <source>
        <dbReference type="Proteomes" id="UP000218775"/>
    </source>
</evidence>
<keyword evidence="3" id="KW-0378">Hydrolase</keyword>
<gene>
    <name evidence="7" type="ORF">COB21_04510</name>
</gene>
<dbReference type="InterPro" id="IPR050438">
    <property type="entry name" value="LMW_PTPase"/>
</dbReference>
<dbReference type="Pfam" id="PF01451">
    <property type="entry name" value="LMWPc"/>
    <property type="match status" value="1"/>
</dbReference>
<feature type="active site" description="Nucleophile" evidence="5">
    <location>
        <position position="8"/>
    </location>
</feature>
<evidence type="ECO:0000259" key="6">
    <source>
        <dbReference type="SMART" id="SM00226"/>
    </source>
</evidence>
<keyword evidence="4" id="KW-0904">Protein phosphatase</keyword>
<accession>A0A2A4X1E2</accession>
<dbReference type="EMBL" id="NVUK01000030">
    <property type="protein sequence ID" value="PCI76326.1"/>
    <property type="molecule type" value="Genomic_DNA"/>
</dbReference>
<evidence type="ECO:0000256" key="1">
    <source>
        <dbReference type="ARBA" id="ARBA00011063"/>
    </source>
</evidence>
<name>A0A2A4X1E2_UNCAE</name>
<dbReference type="GO" id="GO:0004725">
    <property type="term" value="F:protein tyrosine phosphatase activity"/>
    <property type="evidence" value="ECO:0007669"/>
    <property type="project" value="UniProtKB-EC"/>
</dbReference>
<evidence type="ECO:0000256" key="4">
    <source>
        <dbReference type="ARBA" id="ARBA00022912"/>
    </source>
</evidence>
<feature type="domain" description="Phosphotyrosine protein phosphatase I" evidence="6">
    <location>
        <begin position="2"/>
        <end position="149"/>
    </location>
</feature>
<reference evidence="8" key="1">
    <citation type="submission" date="2017-08" db="EMBL/GenBank/DDBJ databases">
        <title>A dynamic microbial community with high functional redundancy inhabits the cold, oxic subseafloor aquifer.</title>
        <authorList>
            <person name="Tully B.J."/>
            <person name="Wheat C.G."/>
            <person name="Glazer B.T."/>
            <person name="Huber J.A."/>
        </authorList>
    </citation>
    <scope>NUCLEOTIDE SEQUENCE [LARGE SCALE GENOMIC DNA]</scope>
</reference>
<dbReference type="PRINTS" id="PR00719">
    <property type="entry name" value="LMWPTPASE"/>
</dbReference>
<evidence type="ECO:0000256" key="2">
    <source>
        <dbReference type="ARBA" id="ARBA00013064"/>
    </source>
</evidence>
<dbReference type="PANTHER" id="PTHR11717">
    <property type="entry name" value="LOW MOLECULAR WEIGHT PROTEIN TYROSINE PHOSPHATASE"/>
    <property type="match status" value="1"/>
</dbReference>
<evidence type="ECO:0000313" key="7">
    <source>
        <dbReference type="EMBL" id="PCI76326.1"/>
    </source>
</evidence>
<dbReference type="Proteomes" id="UP000218775">
    <property type="component" value="Unassembled WGS sequence"/>
</dbReference>
<comment type="caution">
    <text evidence="7">The sequence shown here is derived from an EMBL/GenBank/DDBJ whole genome shotgun (WGS) entry which is preliminary data.</text>
</comment>
<dbReference type="EC" id="3.1.3.48" evidence="2"/>
<dbReference type="InterPro" id="IPR017867">
    <property type="entry name" value="Tyr_phospatase_low_mol_wt"/>
</dbReference>
<protein>
    <recommendedName>
        <fullName evidence="2">protein-tyrosine-phosphatase</fullName>
        <ecNumber evidence="2">3.1.3.48</ecNumber>
    </recommendedName>
</protein>
<dbReference type="AlphaFoldDB" id="A0A2A4X1E2"/>
<dbReference type="InterPro" id="IPR036196">
    <property type="entry name" value="Ptyr_pPase_sf"/>
</dbReference>
<organism evidence="7 8">
    <name type="scientific">Aerophobetes bacterium</name>
    <dbReference type="NCBI Taxonomy" id="2030807"/>
    <lineage>
        <taxon>Bacteria</taxon>
        <taxon>Candidatus Aerophobota</taxon>
    </lineage>
</organism>
<feature type="active site" evidence="5">
    <location>
        <position position="14"/>
    </location>
</feature>
<evidence type="ECO:0000256" key="5">
    <source>
        <dbReference type="PIRSR" id="PIRSR617867-1"/>
    </source>
</evidence>
<evidence type="ECO:0000256" key="3">
    <source>
        <dbReference type="ARBA" id="ARBA00022801"/>
    </source>
</evidence>